<reference evidence="1 2" key="1">
    <citation type="submission" date="2019-04" db="EMBL/GenBank/DDBJ databases">
        <title>Reference strain of H23.</title>
        <authorList>
            <person name="Luo X."/>
        </authorList>
    </citation>
    <scope>NUCLEOTIDE SEQUENCE [LARGE SCALE GENOMIC DNA]</scope>
    <source>
        <strain evidence="1 2">H23</strain>
    </source>
</reference>
<comment type="caution">
    <text evidence="1">The sequence shown here is derived from an EMBL/GenBank/DDBJ whole genome shotgun (WGS) entry which is preliminary data.</text>
</comment>
<dbReference type="AlphaFoldDB" id="A0A4U5JUR4"/>
<organism evidence="1 2">
    <name type="scientific">Luteimonas gilva</name>
    <dbReference type="NCBI Taxonomy" id="2572684"/>
    <lineage>
        <taxon>Bacteria</taxon>
        <taxon>Pseudomonadati</taxon>
        <taxon>Pseudomonadota</taxon>
        <taxon>Gammaproteobacteria</taxon>
        <taxon>Lysobacterales</taxon>
        <taxon>Lysobacteraceae</taxon>
        <taxon>Luteimonas</taxon>
    </lineage>
</organism>
<keyword evidence="2" id="KW-1185">Reference proteome</keyword>
<name>A0A4U5JUR4_9GAMM</name>
<evidence type="ECO:0000313" key="2">
    <source>
        <dbReference type="Proteomes" id="UP000308707"/>
    </source>
</evidence>
<dbReference type="EMBL" id="SZUA01000001">
    <property type="protein sequence ID" value="TKR32776.1"/>
    <property type="molecule type" value="Genomic_DNA"/>
</dbReference>
<dbReference type="OrthoDB" id="6006255at2"/>
<sequence>MPEILLRIVEGACVALYRHEPGEKAEAIPARGDLYDYSGGFGWGGAGPAHMNLSCAIVGKLYGFGGHHRKELTRRARILQEEVLAKLDAKAGHDLPVETFHRLFE</sequence>
<protein>
    <submittedName>
        <fullName evidence="1">Uncharacterized protein</fullName>
    </submittedName>
</protein>
<dbReference type="Proteomes" id="UP000308707">
    <property type="component" value="Unassembled WGS sequence"/>
</dbReference>
<gene>
    <name evidence="1" type="ORF">FCE95_00115</name>
</gene>
<evidence type="ECO:0000313" key="1">
    <source>
        <dbReference type="EMBL" id="TKR32776.1"/>
    </source>
</evidence>
<accession>A0A4U5JUR4</accession>
<dbReference type="RefSeq" id="WP_137264985.1">
    <property type="nucleotide sequence ID" value="NZ_SZUA01000001.1"/>
</dbReference>
<proteinExistence type="predicted"/>